<dbReference type="InterPro" id="IPR002957">
    <property type="entry name" value="Keratin_I"/>
</dbReference>
<dbReference type="Ensembl" id="ENSCLMT00005000861.1">
    <property type="protein sequence ID" value="ENSCLMP00005000781.1"/>
    <property type="gene ID" value="ENSCLMG00005000244.1"/>
</dbReference>
<feature type="domain" description="IF rod" evidence="6">
    <location>
        <begin position="45"/>
        <end position="354"/>
    </location>
</feature>
<dbReference type="Pfam" id="PF00038">
    <property type="entry name" value="Filament"/>
    <property type="match status" value="1"/>
</dbReference>
<dbReference type="GeneTree" id="ENSGT00950000182969"/>
<dbReference type="Proteomes" id="UP000694565">
    <property type="component" value="Unplaced"/>
</dbReference>
<dbReference type="PROSITE" id="PS51842">
    <property type="entry name" value="IF_ROD_2"/>
    <property type="match status" value="1"/>
</dbReference>
<feature type="coiled-coil region" evidence="4">
    <location>
        <begin position="146"/>
        <end position="180"/>
    </location>
</feature>
<dbReference type="PANTHER" id="PTHR23239">
    <property type="entry name" value="INTERMEDIATE FILAMENT"/>
    <property type="match status" value="1"/>
</dbReference>
<name>A0A8C2WD28_CYCLU</name>
<feature type="compositionally biased region" description="Low complexity" evidence="5">
    <location>
        <begin position="1"/>
        <end position="15"/>
    </location>
</feature>
<dbReference type="InterPro" id="IPR039008">
    <property type="entry name" value="IF_rod_dom"/>
</dbReference>
<dbReference type="FunFam" id="1.20.5.500:FF:000001">
    <property type="entry name" value="Type II keratin 23"/>
    <property type="match status" value="1"/>
</dbReference>
<feature type="coiled-coil region" evidence="4">
    <location>
        <begin position="252"/>
        <end position="325"/>
    </location>
</feature>
<evidence type="ECO:0000259" key="6">
    <source>
        <dbReference type="PROSITE" id="PS51842"/>
    </source>
</evidence>
<keyword evidence="3 4" id="KW-0175">Coiled coil</keyword>
<evidence type="ECO:0000256" key="2">
    <source>
        <dbReference type="ARBA" id="ARBA00022754"/>
    </source>
</evidence>
<evidence type="ECO:0000256" key="1">
    <source>
        <dbReference type="ARBA" id="ARBA00022744"/>
    </source>
</evidence>
<feature type="coiled-coil region" evidence="4">
    <location>
        <begin position="42"/>
        <end position="76"/>
    </location>
</feature>
<keyword evidence="8" id="KW-1185">Reference proteome</keyword>
<reference evidence="7" key="2">
    <citation type="submission" date="2025-09" db="UniProtKB">
        <authorList>
            <consortium name="Ensembl"/>
        </authorList>
    </citation>
    <scope>IDENTIFICATION</scope>
</reference>
<dbReference type="SMART" id="SM01391">
    <property type="entry name" value="Filament"/>
    <property type="match status" value="1"/>
</dbReference>
<dbReference type="SUPFAM" id="SSF64593">
    <property type="entry name" value="Intermediate filament protein, coiled coil region"/>
    <property type="match status" value="2"/>
</dbReference>
<feature type="region of interest" description="Disordered" evidence="5">
    <location>
        <begin position="1"/>
        <end position="21"/>
    </location>
</feature>
<sequence length="363" mass="40413">MFKSSSSNFSSRSSTSGGGGGGRVSSGFGFGSGGGGGCVDISANEKATMQNLNDRLASYLDKVRKLETANGELEIKIRQFLESKAGPSSRDYSAFYVTIADLQGKVATKINGGIYLSIDNAKLAADDFRLKFENELAMRQSVEADIAGLRRVLDELTMSRSDLEMQIEGLKEELIFLKKNHAEELLSMRAQMSGQVNVEVDAAPGQDLSKIIDEVREQYEASAAKSHKELEVWFQTKVRPLNKEVTVSTEIIQTSKTELSDLKRTLQSLEIELQSQLSMKASLESQLADTQNRYSMQLSGYQMQVTSMEEQLMQLRADLERQGQEYQMLLDIKTRLEMEIAEYRRLLDGEGSDTDNHSGYQKT</sequence>
<dbReference type="Gene3D" id="1.20.5.1160">
    <property type="entry name" value="Vasodilator-stimulated phosphoprotein"/>
    <property type="match status" value="1"/>
</dbReference>
<gene>
    <name evidence="7" type="primary">LOC117734659</name>
</gene>
<protein>
    <recommendedName>
        <fullName evidence="6">IF rod domain-containing protein</fullName>
    </recommendedName>
</protein>
<dbReference type="GO" id="GO:0005198">
    <property type="term" value="F:structural molecule activity"/>
    <property type="evidence" value="ECO:0007669"/>
    <property type="project" value="InterPro"/>
</dbReference>
<dbReference type="PRINTS" id="PR01248">
    <property type="entry name" value="TYPE1KERATIN"/>
</dbReference>
<evidence type="ECO:0000256" key="5">
    <source>
        <dbReference type="SAM" id="MobiDB-lite"/>
    </source>
</evidence>
<proteinExistence type="predicted"/>
<organism evidence="7 8">
    <name type="scientific">Cyclopterus lumpus</name>
    <name type="common">Lumpsucker</name>
    <dbReference type="NCBI Taxonomy" id="8103"/>
    <lineage>
        <taxon>Eukaryota</taxon>
        <taxon>Metazoa</taxon>
        <taxon>Chordata</taxon>
        <taxon>Craniata</taxon>
        <taxon>Vertebrata</taxon>
        <taxon>Euteleostomi</taxon>
        <taxon>Actinopterygii</taxon>
        <taxon>Neopterygii</taxon>
        <taxon>Teleostei</taxon>
        <taxon>Neoteleostei</taxon>
        <taxon>Acanthomorphata</taxon>
        <taxon>Eupercaria</taxon>
        <taxon>Perciformes</taxon>
        <taxon>Cottioidei</taxon>
        <taxon>Cottales</taxon>
        <taxon>Cyclopteridae</taxon>
        <taxon>Cyclopterus</taxon>
    </lineage>
</organism>
<keyword evidence="2" id="KW-0403">Intermediate filament</keyword>
<dbReference type="Gene3D" id="1.20.5.500">
    <property type="entry name" value="Single helix bin"/>
    <property type="match status" value="1"/>
</dbReference>
<dbReference type="GO" id="GO:0005882">
    <property type="term" value="C:intermediate filament"/>
    <property type="evidence" value="ECO:0007669"/>
    <property type="project" value="UniProtKB-KW"/>
</dbReference>
<accession>A0A8C2WD28</accession>
<dbReference type="AlphaFoldDB" id="A0A8C2WD28"/>
<reference evidence="7" key="1">
    <citation type="submission" date="2025-08" db="UniProtKB">
        <authorList>
            <consortium name="Ensembl"/>
        </authorList>
    </citation>
    <scope>IDENTIFICATION</scope>
</reference>
<keyword evidence="1" id="KW-0416">Keratin</keyword>
<dbReference type="FunFam" id="1.20.5.170:FF:000002">
    <property type="entry name" value="Type I keratin KA11"/>
    <property type="match status" value="1"/>
</dbReference>
<dbReference type="PANTHER" id="PTHR23239:SF367">
    <property type="entry name" value="KERATIN 15-RELATED"/>
    <property type="match status" value="1"/>
</dbReference>
<evidence type="ECO:0000313" key="7">
    <source>
        <dbReference type="Ensembl" id="ENSCLMP00005000781.1"/>
    </source>
</evidence>
<dbReference type="Gene3D" id="1.20.5.170">
    <property type="match status" value="1"/>
</dbReference>
<evidence type="ECO:0000313" key="8">
    <source>
        <dbReference type="Proteomes" id="UP000694565"/>
    </source>
</evidence>
<evidence type="ECO:0000256" key="3">
    <source>
        <dbReference type="ARBA" id="ARBA00023054"/>
    </source>
</evidence>
<evidence type="ECO:0000256" key="4">
    <source>
        <dbReference type="SAM" id="Coils"/>
    </source>
</evidence>
<dbReference type="FunFam" id="1.20.5.1160:FF:000002">
    <property type="entry name" value="Type I keratin 10"/>
    <property type="match status" value="1"/>
</dbReference>